<protein>
    <submittedName>
        <fullName evidence="1">Uncharacterized protein</fullName>
    </submittedName>
</protein>
<dbReference type="Pfam" id="PF17914">
    <property type="entry name" value="HopA1"/>
    <property type="match status" value="1"/>
</dbReference>
<gene>
    <name evidence="1" type="ORF">C4K68_03835</name>
</gene>
<sequence length="387" mass="42057">MVNTVKSSHFQSVDELRHSTVTVPELLQHGKLKVDGKSYSIKLDSHSELQVSASAFKGMKGLFKGESSKAESASAGRAVAAAIEDKARQALNRHVAEAGATVQAGTSSPASQTALASMLHCAESTDAGRRLRGHSQPLDVMAVYNQITAKPRNQQMMFRPQDQQHVLDEMCQLQAPYQGRVWIQSQLTDGREGVSLRDYVNEVRGPDSSKAFAGNIRFFKQAADGKLQYGESGARVSLAVKPEYCVTLGKMLAQLCATDPDVREAKLMSPRIFGSSADSAVIYLGPDLHKASQVAERVRRLLPEEAFADHAIVGMQPLAKGCFYGELTKADMQLGGSLGLSRAAIIIEAVNTRGNTSMEQRLRSAIERRGYEPDNPAFMKSSKFQLA</sequence>
<dbReference type="AlphaFoldDB" id="A0A2S5KVA3"/>
<proteinExistence type="predicted"/>
<evidence type="ECO:0000313" key="1">
    <source>
        <dbReference type="EMBL" id="PPC78648.1"/>
    </source>
</evidence>
<reference evidence="1 2" key="1">
    <citation type="submission" date="2018-02" db="EMBL/GenBank/DDBJ databases">
        <title>novel marine gammaproteobacteria from coastal saline agro ecosystem.</title>
        <authorList>
            <person name="Krishnan R."/>
            <person name="Ramesh Kumar N."/>
        </authorList>
    </citation>
    <scope>NUCLEOTIDE SEQUENCE [LARGE SCALE GENOMIC DNA]</scope>
    <source>
        <strain evidence="1 2">228</strain>
    </source>
</reference>
<organism evidence="1 2">
    <name type="scientific">Proteobacteria bacterium 228</name>
    <dbReference type="NCBI Taxonomy" id="2083153"/>
    <lineage>
        <taxon>Bacteria</taxon>
        <taxon>Pseudomonadati</taxon>
        <taxon>Pseudomonadota</taxon>
    </lineage>
</organism>
<dbReference type="EMBL" id="PRLP01000012">
    <property type="protein sequence ID" value="PPC78648.1"/>
    <property type="molecule type" value="Genomic_DNA"/>
</dbReference>
<dbReference type="Proteomes" id="UP000238196">
    <property type="component" value="Unassembled WGS sequence"/>
</dbReference>
<name>A0A2S5KVA3_9PROT</name>
<comment type="caution">
    <text evidence="1">The sequence shown here is derived from an EMBL/GenBank/DDBJ whole genome shotgun (WGS) entry which is preliminary data.</text>
</comment>
<accession>A0A2S5KVA3</accession>
<evidence type="ECO:0000313" key="2">
    <source>
        <dbReference type="Proteomes" id="UP000238196"/>
    </source>
</evidence>
<dbReference type="InterPro" id="IPR040871">
    <property type="entry name" value="HopA1"/>
</dbReference>
<dbReference type="Gene3D" id="6.10.20.120">
    <property type="match status" value="1"/>
</dbReference>